<dbReference type="STRING" id="2018661.A0A2A2KV64"/>
<dbReference type="Proteomes" id="UP000218231">
    <property type="component" value="Unassembled WGS sequence"/>
</dbReference>
<proteinExistence type="predicted"/>
<keyword evidence="2" id="KW-1185">Reference proteome</keyword>
<dbReference type="GO" id="GO:0003735">
    <property type="term" value="F:structural constituent of ribosome"/>
    <property type="evidence" value="ECO:0007669"/>
    <property type="project" value="InterPro"/>
</dbReference>
<organism evidence="1 2">
    <name type="scientific">Diploscapter pachys</name>
    <dbReference type="NCBI Taxonomy" id="2018661"/>
    <lineage>
        <taxon>Eukaryota</taxon>
        <taxon>Metazoa</taxon>
        <taxon>Ecdysozoa</taxon>
        <taxon>Nematoda</taxon>
        <taxon>Chromadorea</taxon>
        <taxon>Rhabditida</taxon>
        <taxon>Rhabditina</taxon>
        <taxon>Rhabditomorpha</taxon>
        <taxon>Rhabditoidea</taxon>
        <taxon>Rhabditidae</taxon>
        <taxon>Diploscapter</taxon>
    </lineage>
</organism>
<dbReference type="PANTHER" id="PTHR24088:SF0">
    <property type="entry name" value="SMALL RIBOSOMAL SUBUNIT PROTEIN US17M"/>
    <property type="match status" value="1"/>
</dbReference>
<gene>
    <name evidence="1" type="ORF">WR25_23511</name>
</gene>
<dbReference type="InterPro" id="IPR012340">
    <property type="entry name" value="NA-bd_OB-fold"/>
</dbReference>
<evidence type="ECO:0000313" key="1">
    <source>
        <dbReference type="EMBL" id="PAV77673.1"/>
    </source>
</evidence>
<dbReference type="GO" id="GO:0005763">
    <property type="term" value="C:mitochondrial small ribosomal subunit"/>
    <property type="evidence" value="ECO:0007669"/>
    <property type="project" value="InterPro"/>
</dbReference>
<dbReference type="SUPFAM" id="SSF50249">
    <property type="entry name" value="Nucleic acid-binding proteins"/>
    <property type="match status" value="1"/>
</dbReference>
<protein>
    <recommendedName>
        <fullName evidence="3">Ribosomal protein S17</fullName>
    </recommendedName>
</protein>
<dbReference type="EMBL" id="LIAE01007671">
    <property type="protein sequence ID" value="PAV77673.1"/>
    <property type="molecule type" value="Genomic_DNA"/>
</dbReference>
<dbReference type="AlphaFoldDB" id="A0A2A2KV64"/>
<comment type="caution">
    <text evidence="1">The sequence shown here is derived from an EMBL/GenBank/DDBJ whole genome shotgun (WGS) entry which is preliminary data.</text>
</comment>
<name>A0A2A2KV64_9BILA</name>
<dbReference type="Gene3D" id="2.40.50.140">
    <property type="entry name" value="Nucleic acid-binding proteins"/>
    <property type="match status" value="1"/>
</dbReference>
<accession>A0A2A2KV64</accession>
<sequence length="164" mass="19092">MPRGGIILKSTVSTEMLIGRIIQMNQIGIDRTPCAQVRCRMNEFNKYLKLYYQKSFDFWAIDSESKGNLGDVVLIKKLDAAKKPKADVSHLVDRVVFKYGNIVDPVTGKRVIRDQFDDEIELRKQLVEEVYEEPLEQDALLFEERRAIQRQKLEEKKTEVEEGK</sequence>
<evidence type="ECO:0000313" key="2">
    <source>
        <dbReference type="Proteomes" id="UP000218231"/>
    </source>
</evidence>
<dbReference type="InterPro" id="IPR039193">
    <property type="entry name" value="Ribosomal_uS17m_metazoa"/>
</dbReference>
<dbReference type="PANTHER" id="PTHR24088">
    <property type="entry name" value="28S RIBOSOMAL PROTEIN S17, MITOCHONDRIAL"/>
    <property type="match status" value="1"/>
</dbReference>
<reference evidence="1 2" key="1">
    <citation type="journal article" date="2017" name="Curr. Biol.">
        <title>Genome architecture and evolution of a unichromosomal asexual nematode.</title>
        <authorList>
            <person name="Fradin H."/>
            <person name="Zegar C."/>
            <person name="Gutwein M."/>
            <person name="Lucas J."/>
            <person name="Kovtun M."/>
            <person name="Corcoran D."/>
            <person name="Baugh L.R."/>
            <person name="Kiontke K."/>
            <person name="Gunsalus K."/>
            <person name="Fitch D.H."/>
            <person name="Piano F."/>
        </authorList>
    </citation>
    <scope>NUCLEOTIDE SEQUENCE [LARGE SCALE GENOMIC DNA]</scope>
    <source>
        <strain evidence="1">PF1309</strain>
    </source>
</reference>
<evidence type="ECO:0008006" key="3">
    <source>
        <dbReference type="Google" id="ProtNLM"/>
    </source>
</evidence>
<dbReference type="GO" id="GO:0032543">
    <property type="term" value="P:mitochondrial translation"/>
    <property type="evidence" value="ECO:0007669"/>
    <property type="project" value="TreeGrafter"/>
</dbReference>
<dbReference type="OrthoDB" id="274752at2759"/>